<keyword evidence="4" id="KW-1185">Reference proteome</keyword>
<sequence length="186" mass="19944">MMTSMASTSDLGKAEQGEMAAGEGGPHPSAVGAPPLTAPTASVSTLPKAWRVVLNYRRSVMCFAFLNLITIVLGVSFAVNESIRFPGHPSWGTSPVIVLGVVFMLGPLCGFIGASYLRSGLATVYLGFTCLQTASHIVFAVATLWLSAIFLAFIQCWVMMIVSTFCYSLCMVPLENRGQLLELKDR</sequence>
<evidence type="ECO:0000313" key="4">
    <source>
        <dbReference type="Proteomes" id="UP000601435"/>
    </source>
</evidence>
<keyword evidence="2" id="KW-0812">Transmembrane</keyword>
<keyword evidence="2" id="KW-1133">Transmembrane helix</keyword>
<name>A0A812V3N6_9DINO</name>
<reference evidence="3" key="1">
    <citation type="submission" date="2021-02" db="EMBL/GenBank/DDBJ databases">
        <authorList>
            <person name="Dougan E. K."/>
            <person name="Rhodes N."/>
            <person name="Thang M."/>
            <person name="Chan C."/>
        </authorList>
    </citation>
    <scope>NUCLEOTIDE SEQUENCE</scope>
</reference>
<protein>
    <submittedName>
        <fullName evidence="3">KIF6 protein</fullName>
    </submittedName>
</protein>
<dbReference type="EMBL" id="CAJNJA010028498">
    <property type="protein sequence ID" value="CAE7604112.1"/>
    <property type="molecule type" value="Genomic_DNA"/>
</dbReference>
<dbReference type="OrthoDB" id="413805at2759"/>
<organism evidence="3 4">
    <name type="scientific">Symbiodinium necroappetens</name>
    <dbReference type="NCBI Taxonomy" id="1628268"/>
    <lineage>
        <taxon>Eukaryota</taxon>
        <taxon>Sar</taxon>
        <taxon>Alveolata</taxon>
        <taxon>Dinophyceae</taxon>
        <taxon>Suessiales</taxon>
        <taxon>Symbiodiniaceae</taxon>
        <taxon>Symbiodinium</taxon>
    </lineage>
</organism>
<feature type="transmembrane region" description="Helical" evidence="2">
    <location>
        <begin position="91"/>
        <end position="117"/>
    </location>
</feature>
<evidence type="ECO:0000256" key="1">
    <source>
        <dbReference type="SAM" id="MobiDB-lite"/>
    </source>
</evidence>
<feature type="transmembrane region" description="Helical" evidence="2">
    <location>
        <begin position="152"/>
        <end position="174"/>
    </location>
</feature>
<proteinExistence type="predicted"/>
<feature type="transmembrane region" description="Helical" evidence="2">
    <location>
        <begin position="60"/>
        <end position="79"/>
    </location>
</feature>
<dbReference type="Proteomes" id="UP000601435">
    <property type="component" value="Unassembled WGS sequence"/>
</dbReference>
<feature type="compositionally biased region" description="Polar residues" evidence="1">
    <location>
        <begin position="1"/>
        <end position="10"/>
    </location>
</feature>
<evidence type="ECO:0000256" key="2">
    <source>
        <dbReference type="SAM" id="Phobius"/>
    </source>
</evidence>
<keyword evidence="2" id="KW-0472">Membrane</keyword>
<evidence type="ECO:0000313" key="3">
    <source>
        <dbReference type="EMBL" id="CAE7604112.1"/>
    </source>
</evidence>
<feature type="transmembrane region" description="Helical" evidence="2">
    <location>
        <begin position="124"/>
        <end position="146"/>
    </location>
</feature>
<dbReference type="AlphaFoldDB" id="A0A812V3N6"/>
<comment type="caution">
    <text evidence="3">The sequence shown here is derived from an EMBL/GenBank/DDBJ whole genome shotgun (WGS) entry which is preliminary data.</text>
</comment>
<gene>
    <name evidence="3" type="primary">KIF6</name>
    <name evidence="3" type="ORF">SNEC2469_LOCUS17272</name>
</gene>
<feature type="region of interest" description="Disordered" evidence="1">
    <location>
        <begin position="1"/>
        <end position="34"/>
    </location>
</feature>
<accession>A0A812V3N6</accession>